<evidence type="ECO:0000259" key="1">
    <source>
        <dbReference type="Pfam" id="PF14576"/>
    </source>
</evidence>
<dbReference type="EMBL" id="JAXQNO010000023">
    <property type="protein sequence ID" value="KAK4765366.1"/>
    <property type="molecule type" value="Genomic_DNA"/>
</dbReference>
<name>A0AAN7KJU1_TRANT</name>
<evidence type="ECO:0000313" key="3">
    <source>
        <dbReference type="EMBL" id="KAK4765366.1"/>
    </source>
</evidence>
<evidence type="ECO:0000313" key="4">
    <source>
        <dbReference type="Proteomes" id="UP001346149"/>
    </source>
</evidence>
<protein>
    <recommendedName>
        <fullName evidence="5">Protein SIEVE ELEMENT OCCLUSION B-like</fullName>
    </recommendedName>
</protein>
<dbReference type="Proteomes" id="UP001346149">
    <property type="component" value="Unassembled WGS sequence"/>
</dbReference>
<feature type="domain" description="Sieve element occlusion N-terminal" evidence="1">
    <location>
        <begin position="32"/>
        <end position="306"/>
    </location>
</feature>
<dbReference type="Pfam" id="PF14577">
    <property type="entry name" value="SEO_C"/>
    <property type="match status" value="1"/>
</dbReference>
<dbReference type="AlphaFoldDB" id="A0AAN7KJU1"/>
<dbReference type="Pfam" id="PF14576">
    <property type="entry name" value="SEO_N"/>
    <property type="match status" value="1"/>
</dbReference>
<dbReference type="InterPro" id="IPR027942">
    <property type="entry name" value="SEO_N"/>
</dbReference>
<dbReference type="PANTHER" id="PTHR33232">
    <property type="entry name" value="PROTEIN SIEVE ELEMENT OCCLUSION B-LIKE"/>
    <property type="match status" value="1"/>
</dbReference>
<keyword evidence="4" id="KW-1185">Reference proteome</keyword>
<dbReference type="InterPro" id="IPR027944">
    <property type="entry name" value="SEO_C"/>
</dbReference>
<feature type="domain" description="Sieve element occlusion C-terminal" evidence="2">
    <location>
        <begin position="513"/>
        <end position="670"/>
    </location>
</feature>
<gene>
    <name evidence="3" type="ORF">SAY86_026456</name>
</gene>
<reference evidence="3 4" key="1">
    <citation type="journal article" date="2023" name="Hortic Res">
        <title>Pangenome of water caltrop reveals structural variations and asymmetric subgenome divergence after allopolyploidization.</title>
        <authorList>
            <person name="Zhang X."/>
            <person name="Chen Y."/>
            <person name="Wang L."/>
            <person name="Yuan Y."/>
            <person name="Fang M."/>
            <person name="Shi L."/>
            <person name="Lu R."/>
            <person name="Comes H.P."/>
            <person name="Ma Y."/>
            <person name="Chen Y."/>
            <person name="Huang G."/>
            <person name="Zhou Y."/>
            <person name="Zheng Z."/>
            <person name="Qiu Y."/>
        </authorList>
    </citation>
    <scope>NUCLEOTIDE SEQUENCE [LARGE SCALE GENOMIC DNA]</scope>
    <source>
        <strain evidence="3">F231</strain>
    </source>
</reference>
<proteinExistence type="predicted"/>
<comment type="caution">
    <text evidence="3">The sequence shown here is derived from an EMBL/GenBank/DDBJ whole genome shotgun (WGS) entry which is preliminary data.</text>
</comment>
<dbReference type="PANTHER" id="PTHR33232:SF9">
    <property type="entry name" value="PROTEIN SIEVE ELEMENT OCCLUSION B"/>
    <property type="match status" value="1"/>
</dbReference>
<sequence>MATKLLAHVFGKGEKSAKQVDKSMIAGLLGAFDDDCFMKNILHTHAPEESSDIDVQSLFLLVENTLHGSVGIVDSIVNPKGSQGGASGGNSVFKPPTEGFIPPLSTISEVGCEITCKALDTKNVKETMVSVFHELAPYSWVSKAVLTLSAFALHYADFWWLAHAQSSDDKVAESMSILKGLPAITKPLDPQKIQVFGVLNEMVKITLEMTECIVDFEHDCKDVPELSTVIDISASVYQIVVAVVACSIQFTALISGIDDYKGQDLSVFSRKVNVIGHTIKRHYEDFKQKKAEKREYQRLQRLFHAPTDNVELIKSFFYIKDNPLPLYHGSKKVTDKVEILRRKKVLLLITDLKLTSPDLSILVKIYSESKFIESGYEIVWIPVVEEAVGEEVLGQFKALQALMPWYSVEAPTLVNSVAVKIIKDKWHFRQETIVVVLDQQGRVENPNAMNLIRVWGWDAFPFTESVGTTLWSKREITWFELLVTDLVFPHITEAIKAGKYIFLYGGEEQKAVHEIEEHVKKITDDGVSMVLINVGKSQLFWTRLESCMLSKLQTRADIHDTLMQDILKLYTSFKKDGGFAVLSRGSHVLVNSSLAVVSKVLSQYDSWKKQVGVGGKTFEVAFKEHHDRIYVLPQCHHFYIPNMVGYIPEDVKCPICPRMMKNIVKFECCHGAH</sequence>
<evidence type="ECO:0000259" key="2">
    <source>
        <dbReference type="Pfam" id="PF14577"/>
    </source>
</evidence>
<organism evidence="3 4">
    <name type="scientific">Trapa natans</name>
    <name type="common">Water chestnut</name>
    <dbReference type="NCBI Taxonomy" id="22666"/>
    <lineage>
        <taxon>Eukaryota</taxon>
        <taxon>Viridiplantae</taxon>
        <taxon>Streptophyta</taxon>
        <taxon>Embryophyta</taxon>
        <taxon>Tracheophyta</taxon>
        <taxon>Spermatophyta</taxon>
        <taxon>Magnoliopsida</taxon>
        <taxon>eudicotyledons</taxon>
        <taxon>Gunneridae</taxon>
        <taxon>Pentapetalae</taxon>
        <taxon>rosids</taxon>
        <taxon>malvids</taxon>
        <taxon>Myrtales</taxon>
        <taxon>Lythraceae</taxon>
        <taxon>Trapa</taxon>
    </lineage>
</organism>
<dbReference type="GO" id="GO:0010088">
    <property type="term" value="P:phloem development"/>
    <property type="evidence" value="ECO:0007669"/>
    <property type="project" value="InterPro"/>
</dbReference>
<accession>A0AAN7KJU1</accession>
<dbReference type="InterPro" id="IPR039299">
    <property type="entry name" value="SEOA"/>
</dbReference>
<evidence type="ECO:0008006" key="5">
    <source>
        <dbReference type="Google" id="ProtNLM"/>
    </source>
</evidence>